<sequence length="53" mass="5768">MCYVAHDVGHEGVISGSDGFPLLLAQIKSNCSFNGTIRRQIKRTAEIKSAALY</sequence>
<comment type="caution">
    <text evidence="1">The sequence shown here is derived from an EMBL/GenBank/DDBJ whole genome shotgun (WGS) entry which is preliminary data.</text>
</comment>
<gene>
    <name evidence="1" type="ORF">M5W82_09250</name>
</gene>
<protein>
    <submittedName>
        <fullName evidence="1">Uncharacterized protein</fullName>
    </submittedName>
</protein>
<reference evidence="1 2" key="1">
    <citation type="submission" date="2022-05" db="EMBL/GenBank/DDBJ databases">
        <title>Genome Sequencing of Bee-Associated Microbes.</title>
        <authorList>
            <person name="Dunlap C."/>
        </authorList>
    </citation>
    <scope>NUCLEOTIDE SEQUENCE [LARGE SCALE GENOMIC DNA]</scope>
    <source>
        <strain evidence="1 2">NRRL BD-083</strain>
    </source>
</reference>
<dbReference type="Proteomes" id="UP001527052">
    <property type="component" value="Unassembled WGS sequence"/>
</dbReference>
<organism evidence="1 2">
    <name type="scientific">Lysinibacillus xylanilyticus</name>
    <dbReference type="NCBI Taxonomy" id="582475"/>
    <lineage>
        <taxon>Bacteria</taxon>
        <taxon>Bacillati</taxon>
        <taxon>Bacillota</taxon>
        <taxon>Bacilli</taxon>
        <taxon>Bacillales</taxon>
        <taxon>Bacillaceae</taxon>
        <taxon>Lysinibacillus</taxon>
    </lineage>
</organism>
<evidence type="ECO:0000313" key="2">
    <source>
        <dbReference type="Proteomes" id="UP001527052"/>
    </source>
</evidence>
<accession>A0ABT4EN87</accession>
<evidence type="ECO:0000313" key="1">
    <source>
        <dbReference type="EMBL" id="MCY9547140.1"/>
    </source>
</evidence>
<dbReference type="RefSeq" id="WP_268637230.1">
    <property type="nucleotide sequence ID" value="NZ_JAMDLZ010000015.1"/>
</dbReference>
<proteinExistence type="predicted"/>
<name>A0ABT4EN87_9BACI</name>
<keyword evidence="2" id="KW-1185">Reference proteome</keyword>
<dbReference type="EMBL" id="JAMDLZ010000015">
    <property type="protein sequence ID" value="MCY9547140.1"/>
    <property type="molecule type" value="Genomic_DNA"/>
</dbReference>